<dbReference type="Proteomes" id="UP001379600">
    <property type="component" value="Unassembled WGS sequence"/>
</dbReference>
<feature type="transmembrane region" description="Helical" evidence="7">
    <location>
        <begin position="276"/>
        <end position="298"/>
    </location>
</feature>
<evidence type="ECO:0000313" key="10">
    <source>
        <dbReference type="Proteomes" id="UP001379600"/>
    </source>
</evidence>
<evidence type="ECO:0000259" key="8">
    <source>
        <dbReference type="Pfam" id="PF06808"/>
    </source>
</evidence>
<dbReference type="PANTHER" id="PTHR33362:SF4">
    <property type="entry name" value="2,3-DIKETO-L-GULONATE TRAP TRANSPORTER LARGE PERMEASE PROTEIN YIAN"/>
    <property type="match status" value="1"/>
</dbReference>
<dbReference type="GO" id="GO:0022857">
    <property type="term" value="F:transmembrane transporter activity"/>
    <property type="evidence" value="ECO:0007669"/>
    <property type="project" value="TreeGrafter"/>
</dbReference>
<feature type="transmembrane region" description="Helical" evidence="7">
    <location>
        <begin position="404"/>
        <end position="425"/>
    </location>
</feature>
<feature type="transmembrane region" description="Helical" evidence="7">
    <location>
        <begin position="318"/>
        <end position="335"/>
    </location>
</feature>
<keyword evidence="4 7" id="KW-0812">Transmembrane</keyword>
<dbReference type="Pfam" id="PF06808">
    <property type="entry name" value="DctM"/>
    <property type="match status" value="1"/>
</dbReference>
<evidence type="ECO:0000256" key="5">
    <source>
        <dbReference type="ARBA" id="ARBA00022989"/>
    </source>
</evidence>
<feature type="transmembrane region" description="Helical" evidence="7">
    <location>
        <begin position="138"/>
        <end position="165"/>
    </location>
</feature>
<dbReference type="PANTHER" id="PTHR33362">
    <property type="entry name" value="SIALIC ACID TRAP TRANSPORTER PERMEASE PROTEIN SIAT-RELATED"/>
    <property type="match status" value="1"/>
</dbReference>
<dbReference type="PIRSF" id="PIRSF006066">
    <property type="entry name" value="HI0050"/>
    <property type="match status" value="1"/>
</dbReference>
<evidence type="ECO:0000256" key="4">
    <source>
        <dbReference type="ARBA" id="ARBA00022692"/>
    </source>
</evidence>
<protein>
    <submittedName>
        <fullName evidence="9">TRAP transporter large permease</fullName>
    </submittedName>
</protein>
<evidence type="ECO:0000256" key="6">
    <source>
        <dbReference type="ARBA" id="ARBA00023136"/>
    </source>
</evidence>
<keyword evidence="5 7" id="KW-1133">Transmembrane helix</keyword>
<feature type="transmembrane region" description="Helical" evidence="7">
    <location>
        <begin position="217"/>
        <end position="239"/>
    </location>
</feature>
<feature type="domain" description="TRAP C4-dicarboxylate transport system permease DctM subunit" evidence="8">
    <location>
        <begin position="10"/>
        <end position="421"/>
    </location>
</feature>
<accession>A0AB35Y0E4</accession>
<dbReference type="NCBIfam" id="TIGR00786">
    <property type="entry name" value="dctM"/>
    <property type="match status" value="1"/>
</dbReference>
<evidence type="ECO:0000256" key="3">
    <source>
        <dbReference type="ARBA" id="ARBA00022519"/>
    </source>
</evidence>
<feature type="transmembrane region" description="Helical" evidence="7">
    <location>
        <begin position="177"/>
        <end position="196"/>
    </location>
</feature>
<keyword evidence="2" id="KW-1003">Cell membrane</keyword>
<organism evidence="9 10">
    <name type="scientific">Faecalibacterium taiwanense</name>
    <dbReference type="NCBI Taxonomy" id="3030638"/>
    <lineage>
        <taxon>Bacteria</taxon>
        <taxon>Bacillati</taxon>
        <taxon>Bacillota</taxon>
        <taxon>Clostridia</taxon>
        <taxon>Eubacteriales</taxon>
        <taxon>Oscillospiraceae</taxon>
        <taxon>Faecalibacterium</taxon>
    </lineage>
</organism>
<keyword evidence="3" id="KW-0997">Cell inner membrane</keyword>
<comment type="subcellular location">
    <subcellularLocation>
        <location evidence="1">Cell inner membrane</location>
        <topology evidence="1">Multi-pass membrane protein</topology>
    </subcellularLocation>
</comment>
<keyword evidence="6 7" id="KW-0472">Membrane</keyword>
<sequence>MNINIWLPLLCIVALAMFNVPIWLALLGGALPYFLILQPTLPVQIAVQRVVAVTETSSYLAIPFFITAGAIMNYAGISSRLLDLADGLVGHLTGGLGHVNILLSVLMGGVSGSAAADASMEAKILVPEMLKRGYDEEFSAAITIASSLITPIIPPGMGLIVFSFATQISVGRMFAAGYVPGLLCMVFMMIYVYIVSKKHGYKGSRDKMASPRELLHLLRQAFWAMLIPFGILLGLRGGMFTATEAGAICAWYSLFIGVVIYKEIKWSHIWTILKESVLGTATVMILICAAGALSYFMTYERVPQALAETMLSMNLTKVSFILMTNVILLIIGMFMEGGPAQIILGPLLMPIAIQLGIDPIQFGIMFVFNLGIGNMSPPFGIVLYQVSGLMGLKFTKVAKACMPFIVIMLLVLAIIAFCPKLILFLPNLLYGA</sequence>
<feature type="transmembrane region" description="Helical" evidence="7">
    <location>
        <begin position="245"/>
        <end position="264"/>
    </location>
</feature>
<evidence type="ECO:0000256" key="1">
    <source>
        <dbReference type="ARBA" id="ARBA00004429"/>
    </source>
</evidence>
<dbReference type="GO" id="GO:0005886">
    <property type="term" value="C:plasma membrane"/>
    <property type="evidence" value="ECO:0007669"/>
    <property type="project" value="UniProtKB-SubCell"/>
</dbReference>
<keyword evidence="10" id="KW-1185">Reference proteome</keyword>
<reference evidence="9 10" key="1">
    <citation type="submission" date="2024-03" db="EMBL/GenBank/DDBJ databases">
        <authorList>
            <person name="Plomp N."/>
            <person name="Harmsen H.J."/>
        </authorList>
    </citation>
    <scope>NUCLEOTIDE SEQUENCE [LARGE SCALE GENOMIC DNA]</scope>
    <source>
        <strain evidence="9 10">HTF-76H</strain>
    </source>
</reference>
<dbReference type="InterPro" id="IPR010656">
    <property type="entry name" value="DctM"/>
</dbReference>
<gene>
    <name evidence="9" type="ORF">WF787_07110</name>
</gene>
<dbReference type="RefSeq" id="WP_337679235.1">
    <property type="nucleotide sequence ID" value="NZ_JBBFKB010000003.1"/>
</dbReference>
<dbReference type="InterPro" id="IPR004681">
    <property type="entry name" value="TRAP_DctM"/>
</dbReference>
<feature type="transmembrane region" description="Helical" evidence="7">
    <location>
        <begin position="57"/>
        <end position="77"/>
    </location>
</feature>
<feature type="transmembrane region" description="Helical" evidence="7">
    <location>
        <begin position="97"/>
        <end position="118"/>
    </location>
</feature>
<dbReference type="AlphaFoldDB" id="A0AB35Y0E4"/>
<evidence type="ECO:0000256" key="7">
    <source>
        <dbReference type="SAM" id="Phobius"/>
    </source>
</evidence>
<evidence type="ECO:0000313" key="9">
    <source>
        <dbReference type="EMBL" id="MEJ3690993.1"/>
    </source>
</evidence>
<evidence type="ECO:0000256" key="2">
    <source>
        <dbReference type="ARBA" id="ARBA00022475"/>
    </source>
</evidence>
<proteinExistence type="predicted"/>
<name>A0AB35Y0E4_9FIRM</name>
<comment type="caution">
    <text evidence="9">The sequence shown here is derived from an EMBL/GenBank/DDBJ whole genome shotgun (WGS) entry which is preliminary data.</text>
</comment>
<feature type="transmembrane region" description="Helical" evidence="7">
    <location>
        <begin position="6"/>
        <end position="36"/>
    </location>
</feature>
<dbReference type="EMBL" id="JBBFKC010000005">
    <property type="protein sequence ID" value="MEJ3690993.1"/>
    <property type="molecule type" value="Genomic_DNA"/>
</dbReference>